<keyword evidence="3 6" id="KW-0547">Nucleotide-binding</keyword>
<dbReference type="InterPro" id="IPR036537">
    <property type="entry name" value="Adaptor_Cbl_N_dom_sf"/>
</dbReference>
<dbReference type="GeneID" id="36332193"/>
<evidence type="ECO:0000313" key="10">
    <source>
        <dbReference type="Proteomes" id="UP000194127"/>
    </source>
</evidence>
<dbReference type="STRING" id="670580.A0A1X6ML59"/>
<keyword evidence="10" id="KW-1185">Reference proteome</keyword>
<dbReference type="GO" id="GO:0005524">
    <property type="term" value="F:ATP binding"/>
    <property type="evidence" value="ECO:0007669"/>
    <property type="project" value="UniProtKB-UniRule"/>
</dbReference>
<dbReference type="Proteomes" id="UP000194127">
    <property type="component" value="Unassembled WGS sequence"/>
</dbReference>
<dbReference type="InterPro" id="IPR017441">
    <property type="entry name" value="Protein_kinase_ATP_BS"/>
</dbReference>
<keyword evidence="1" id="KW-0723">Serine/threonine-protein kinase</keyword>
<dbReference type="InterPro" id="IPR051681">
    <property type="entry name" value="Ser/Thr_Kinases-Pseudokinases"/>
</dbReference>
<dbReference type="PROSITE" id="PS00108">
    <property type="entry name" value="PROTEIN_KINASE_ST"/>
    <property type="match status" value="1"/>
</dbReference>
<dbReference type="Pfam" id="PF07714">
    <property type="entry name" value="PK_Tyr_Ser-Thr"/>
    <property type="match status" value="1"/>
</dbReference>
<dbReference type="InterPro" id="IPR059179">
    <property type="entry name" value="MLKL-like_MCAfunc"/>
</dbReference>
<keyword evidence="4" id="KW-0418">Kinase</keyword>
<feature type="compositionally biased region" description="Pro residues" evidence="7">
    <location>
        <begin position="722"/>
        <end position="731"/>
    </location>
</feature>
<evidence type="ECO:0000259" key="8">
    <source>
        <dbReference type="PROSITE" id="PS50011"/>
    </source>
</evidence>
<proteinExistence type="predicted"/>
<dbReference type="EMBL" id="KZ110610">
    <property type="protein sequence ID" value="OSX56976.1"/>
    <property type="molecule type" value="Genomic_DNA"/>
</dbReference>
<dbReference type="InterPro" id="IPR001245">
    <property type="entry name" value="Ser-Thr/Tyr_kinase_cat_dom"/>
</dbReference>
<organism evidence="9 10">
    <name type="scientific">Postia placenta MAD-698-R-SB12</name>
    <dbReference type="NCBI Taxonomy" id="670580"/>
    <lineage>
        <taxon>Eukaryota</taxon>
        <taxon>Fungi</taxon>
        <taxon>Dikarya</taxon>
        <taxon>Basidiomycota</taxon>
        <taxon>Agaricomycotina</taxon>
        <taxon>Agaricomycetes</taxon>
        <taxon>Polyporales</taxon>
        <taxon>Adustoporiaceae</taxon>
        <taxon>Rhodonia</taxon>
    </lineage>
</organism>
<evidence type="ECO:0000256" key="4">
    <source>
        <dbReference type="ARBA" id="ARBA00022777"/>
    </source>
</evidence>
<dbReference type="PANTHER" id="PTHR44329">
    <property type="entry name" value="SERINE/THREONINE-PROTEIN KINASE TNNI3K-RELATED"/>
    <property type="match status" value="1"/>
</dbReference>
<dbReference type="Gene3D" id="1.10.510.10">
    <property type="entry name" value="Transferase(Phosphotransferase) domain 1"/>
    <property type="match status" value="1"/>
</dbReference>
<dbReference type="OrthoDB" id="1668230at2759"/>
<dbReference type="SMART" id="SM00220">
    <property type="entry name" value="S_TKc"/>
    <property type="match status" value="1"/>
</dbReference>
<dbReference type="InterPro" id="IPR011009">
    <property type="entry name" value="Kinase-like_dom_sf"/>
</dbReference>
<dbReference type="PANTHER" id="PTHR44329:SF288">
    <property type="entry name" value="MITOGEN-ACTIVATED PROTEIN KINASE KINASE KINASE 20"/>
    <property type="match status" value="1"/>
</dbReference>
<dbReference type="RefSeq" id="XP_024333770.1">
    <property type="nucleotide sequence ID" value="XM_024487244.1"/>
</dbReference>
<dbReference type="GO" id="GO:0004674">
    <property type="term" value="F:protein serine/threonine kinase activity"/>
    <property type="evidence" value="ECO:0007669"/>
    <property type="project" value="UniProtKB-KW"/>
</dbReference>
<keyword evidence="5 6" id="KW-0067">ATP-binding</keyword>
<feature type="region of interest" description="Disordered" evidence="7">
    <location>
        <begin position="1"/>
        <end position="42"/>
    </location>
</feature>
<feature type="binding site" evidence="6">
    <location>
        <position position="470"/>
    </location>
    <ligand>
        <name>ATP</name>
        <dbReference type="ChEBI" id="CHEBI:30616"/>
    </ligand>
</feature>
<evidence type="ECO:0000256" key="2">
    <source>
        <dbReference type="ARBA" id="ARBA00022679"/>
    </source>
</evidence>
<dbReference type="InterPro" id="IPR008271">
    <property type="entry name" value="Ser/Thr_kinase_AS"/>
</dbReference>
<dbReference type="Gene3D" id="1.20.930.20">
    <property type="entry name" value="Adaptor protein Cbl, N-terminal domain"/>
    <property type="match status" value="1"/>
</dbReference>
<evidence type="ECO:0000256" key="1">
    <source>
        <dbReference type="ARBA" id="ARBA00022527"/>
    </source>
</evidence>
<gene>
    <name evidence="9" type="ORF">POSPLADRAFT_1157846</name>
</gene>
<accession>A0A1X6ML59</accession>
<dbReference type="AlphaFoldDB" id="A0A1X6ML59"/>
<dbReference type="GO" id="GO:0007166">
    <property type="term" value="P:cell surface receptor signaling pathway"/>
    <property type="evidence" value="ECO:0007669"/>
    <property type="project" value="InterPro"/>
</dbReference>
<protein>
    <recommendedName>
        <fullName evidence="8">Protein kinase domain-containing protein</fullName>
    </recommendedName>
</protein>
<evidence type="ECO:0000256" key="5">
    <source>
        <dbReference type="ARBA" id="ARBA00022840"/>
    </source>
</evidence>
<dbReference type="InterPro" id="IPR000719">
    <property type="entry name" value="Prot_kinase_dom"/>
</dbReference>
<sequence>MTRVVSSPLPHSEPVSISALGVEGQPVGRNRASSVGGPGRSVSPRRDWAFTWRITHRSETPPNGVPTSWWGARETESRPWVQRRQKSIPVEHSEGYQRTGRHVAEAVVNVLGTTAYVAHEALVLGGELLVFAPFPGLDLAARVLLEIWDALQMVDVNRSACLRLTERCATILYSVREEIADAGDQVGEELHHPIERLVESFHDVYQFLQRQNHRPFIKRYLKREEIQRALGVCDNSLNDALNMFNLSIQIRILKQVVRAEQARQVDTAALIETVMRNQQGSPLPAPTANALQLTGTESAVIAAITSVEQLMSASPEQIRETLQAIASRQNERDAAVDTADLRGLMREALQANSDVEMLRVLQVGRDEMPEAVKALQRALESESRKTTSDGSAASRRTPRDTLDREFIETGIEALRRLSTVEMALPSWTITRYEVEAEQKIGIGFFSDVYKGTWRERTVAIKVLAETTPRKLFIHEATIWKELQHPNVLELLGASSASSDAPWFFVSPYYKNGSIVPYLKGLPTLEAADPLRMIHEIANGMAYLHGKEVLHGDLKGANVLVDDRGHCIISDFGQSEMKSEAYRISGEPLPHGTLRWQAPELMSGQSGLTQQVDVYAFAMCCIEVLVKGSIPWPYADDDAVRHFVLKENMRPEIPLIQQQWTPHLSEIIKRCWDRIPASRPSFDTLVHDLQQLRHHFGLDAKESPLPIHLKVPKDPHRASPSMLPVPLPPLPPDTTATFVDEPSISVSSSYETAHGDSESFRSSPVPHESEVGPEHDPFIHSPPTLSRTSSYSETADSRSDSGVLLDPPGYQSPPPADQRQADIRNERRYRMLVQHEFHPSLTLPLWTPCQVMLGSVGYLSKPAGEFVTLFNAFKPTESSGGLTGSIAALEDIGRVTTGIQRQGKRSVAQRGMDMLQSWLNSKNNTGSTTNIRRRYSSPLRQSHKTAHLFTESTVYRYVEDLAIPKRWFKANVDSILKVYGDEHPITREDLFLVIGTLEAQDYALYVSHSHPDGQLNFSVHSAARAGQPWGHFSTSTDLSSSLLGGPVYSDEPIGGQLSAQKVSSVGRGGRWDSVLLARLRFKTDSPEPTSQ</sequence>
<feature type="compositionally biased region" description="Polar residues" evidence="7">
    <location>
        <begin position="782"/>
        <end position="793"/>
    </location>
</feature>
<dbReference type="PROSITE" id="PS50011">
    <property type="entry name" value="PROTEIN_KINASE_DOM"/>
    <property type="match status" value="1"/>
</dbReference>
<name>A0A1X6ML59_9APHY</name>
<dbReference type="CDD" id="cd21037">
    <property type="entry name" value="MLKL_NTD"/>
    <property type="match status" value="1"/>
</dbReference>
<feature type="region of interest" description="Disordered" evidence="7">
    <location>
        <begin position="378"/>
        <end position="401"/>
    </location>
</feature>
<evidence type="ECO:0000313" key="9">
    <source>
        <dbReference type="EMBL" id="OSX56976.1"/>
    </source>
</evidence>
<keyword evidence="2" id="KW-0808">Transferase</keyword>
<feature type="region of interest" description="Disordered" evidence="7">
    <location>
        <begin position="710"/>
        <end position="819"/>
    </location>
</feature>
<evidence type="ECO:0000256" key="6">
    <source>
        <dbReference type="PROSITE-ProRule" id="PRU10141"/>
    </source>
</evidence>
<evidence type="ECO:0000256" key="3">
    <source>
        <dbReference type="ARBA" id="ARBA00022741"/>
    </source>
</evidence>
<evidence type="ECO:0000256" key="7">
    <source>
        <dbReference type="SAM" id="MobiDB-lite"/>
    </source>
</evidence>
<feature type="compositionally biased region" description="Basic and acidic residues" evidence="7">
    <location>
        <begin position="766"/>
        <end position="777"/>
    </location>
</feature>
<reference evidence="9 10" key="1">
    <citation type="submission" date="2017-04" db="EMBL/GenBank/DDBJ databases">
        <title>Genome Sequence of the Model Brown-Rot Fungus Postia placenta SB12.</title>
        <authorList>
            <consortium name="DOE Joint Genome Institute"/>
            <person name="Gaskell J."/>
            <person name="Kersten P."/>
            <person name="Larrondo L.F."/>
            <person name="Canessa P."/>
            <person name="Martinez D."/>
            <person name="Hibbett D."/>
            <person name="Schmoll M."/>
            <person name="Kubicek C.P."/>
            <person name="Martinez A.T."/>
            <person name="Yadav J."/>
            <person name="Master E."/>
            <person name="Magnuson J.K."/>
            <person name="James T."/>
            <person name="Yaver D."/>
            <person name="Berka R."/>
            <person name="Labutti K."/>
            <person name="Lipzen A."/>
            <person name="Aerts A."/>
            <person name="Barry K."/>
            <person name="Henrissat B."/>
            <person name="Blanchette R."/>
            <person name="Grigoriev I."/>
            <person name="Cullen D."/>
        </authorList>
    </citation>
    <scope>NUCLEOTIDE SEQUENCE [LARGE SCALE GENOMIC DNA]</scope>
    <source>
        <strain evidence="9 10">MAD-698-R-SB12</strain>
    </source>
</reference>
<dbReference type="SUPFAM" id="SSF56112">
    <property type="entry name" value="Protein kinase-like (PK-like)"/>
    <property type="match status" value="1"/>
</dbReference>
<feature type="domain" description="Protein kinase" evidence="8">
    <location>
        <begin position="434"/>
        <end position="696"/>
    </location>
</feature>
<dbReference type="PROSITE" id="PS00107">
    <property type="entry name" value="PROTEIN_KINASE_ATP"/>
    <property type="match status" value="1"/>
</dbReference>